<comment type="caution">
    <text evidence="7">The sequence shown here is derived from an EMBL/GenBank/DDBJ whole genome shotgun (WGS) entry which is preliminary data.</text>
</comment>
<keyword evidence="4 6" id="KW-1133">Transmembrane helix</keyword>
<dbReference type="GO" id="GO:0015171">
    <property type="term" value="F:amino acid transmembrane transporter activity"/>
    <property type="evidence" value="ECO:0007669"/>
    <property type="project" value="TreeGrafter"/>
</dbReference>
<feature type="transmembrane region" description="Helical" evidence="6">
    <location>
        <begin position="152"/>
        <end position="177"/>
    </location>
</feature>
<comment type="subcellular location">
    <subcellularLocation>
        <location evidence="1">Cell membrane</location>
        <topology evidence="1">Multi-pass membrane protein</topology>
    </subcellularLocation>
</comment>
<keyword evidence="3 6" id="KW-0812">Transmembrane</keyword>
<evidence type="ECO:0000256" key="2">
    <source>
        <dbReference type="ARBA" id="ARBA00022475"/>
    </source>
</evidence>
<dbReference type="EMBL" id="QPIJ01000003">
    <property type="protein sequence ID" value="RCV93312.1"/>
    <property type="molecule type" value="Genomic_DNA"/>
</dbReference>
<evidence type="ECO:0000313" key="8">
    <source>
        <dbReference type="Proteomes" id="UP000253204"/>
    </source>
</evidence>
<dbReference type="AlphaFoldDB" id="A0A368UAQ8"/>
<feature type="transmembrane region" description="Helical" evidence="6">
    <location>
        <begin position="69"/>
        <end position="89"/>
    </location>
</feature>
<evidence type="ECO:0000313" key="7">
    <source>
        <dbReference type="EMBL" id="RCV93312.1"/>
    </source>
</evidence>
<dbReference type="Pfam" id="PF01810">
    <property type="entry name" value="LysE"/>
    <property type="match status" value="1"/>
</dbReference>
<sequence>MLELAPFMLALIVVYVLPGPDMLLLMETTAQRGRLEGIGVLGGLAAARSGHVLLAALGMTALLTASPQLLLAVKVVGGTYLIALGVQLWRSTRRNIPAAVQTGTVTPAAMLSVWHWTRRGFLTNFLNPKSLVFCSVLLPQFLNPTMPIASQFVLLGALLVGIGVAFDLLYVTLGATLGRACDASPRLALLRNGIFSALLMALGANVMLS</sequence>
<evidence type="ECO:0000256" key="4">
    <source>
        <dbReference type="ARBA" id="ARBA00022989"/>
    </source>
</evidence>
<dbReference type="RefSeq" id="WP_114485489.1">
    <property type="nucleotide sequence ID" value="NZ_CBCSHM010000025.1"/>
</dbReference>
<dbReference type="InterPro" id="IPR001123">
    <property type="entry name" value="LeuE-type"/>
</dbReference>
<proteinExistence type="predicted"/>
<feature type="transmembrane region" description="Helical" evidence="6">
    <location>
        <begin position="38"/>
        <end position="63"/>
    </location>
</feature>
<organism evidence="7 8">
    <name type="scientific">Vreelandella rituensis</name>
    <dbReference type="NCBI Taxonomy" id="2282306"/>
    <lineage>
        <taxon>Bacteria</taxon>
        <taxon>Pseudomonadati</taxon>
        <taxon>Pseudomonadota</taxon>
        <taxon>Gammaproteobacteria</taxon>
        <taxon>Oceanospirillales</taxon>
        <taxon>Halomonadaceae</taxon>
        <taxon>Vreelandella</taxon>
    </lineage>
</organism>
<evidence type="ECO:0000256" key="3">
    <source>
        <dbReference type="ARBA" id="ARBA00022692"/>
    </source>
</evidence>
<keyword evidence="2" id="KW-1003">Cell membrane</keyword>
<keyword evidence="8" id="KW-1185">Reference proteome</keyword>
<dbReference type="PIRSF" id="PIRSF006324">
    <property type="entry name" value="LeuE"/>
    <property type="match status" value="1"/>
</dbReference>
<evidence type="ECO:0000256" key="1">
    <source>
        <dbReference type="ARBA" id="ARBA00004651"/>
    </source>
</evidence>
<reference evidence="7 8" key="1">
    <citation type="submission" date="2018-07" db="EMBL/GenBank/DDBJ databases">
        <title>Halomonas rutogse sp. nov., isolated from Lake TangqianCo on Tibetan Plateau.</title>
        <authorList>
            <person name="Lu H."/>
            <person name="Xing P."/>
            <person name="Wu Q."/>
        </authorList>
    </citation>
    <scope>NUCLEOTIDE SEQUENCE [LARGE SCALE GENOMIC DNA]</scope>
    <source>
        <strain evidence="7 8">TQ8S</strain>
    </source>
</reference>
<keyword evidence="5 6" id="KW-0472">Membrane</keyword>
<name>A0A368UAQ8_9GAMM</name>
<evidence type="ECO:0000256" key="5">
    <source>
        <dbReference type="ARBA" id="ARBA00023136"/>
    </source>
</evidence>
<dbReference type="Proteomes" id="UP000253204">
    <property type="component" value="Unassembled WGS sequence"/>
</dbReference>
<dbReference type="PANTHER" id="PTHR30086">
    <property type="entry name" value="ARGININE EXPORTER PROTEIN ARGO"/>
    <property type="match status" value="1"/>
</dbReference>
<feature type="transmembrane region" description="Helical" evidence="6">
    <location>
        <begin position="6"/>
        <end position="26"/>
    </location>
</feature>
<protein>
    <submittedName>
        <fullName evidence="7">LysE family translocator</fullName>
    </submittedName>
</protein>
<evidence type="ECO:0000256" key="6">
    <source>
        <dbReference type="SAM" id="Phobius"/>
    </source>
</evidence>
<dbReference type="PANTHER" id="PTHR30086:SF20">
    <property type="entry name" value="ARGININE EXPORTER PROTEIN ARGO-RELATED"/>
    <property type="match status" value="1"/>
</dbReference>
<accession>A0A368UAQ8</accession>
<dbReference type="GO" id="GO:0005886">
    <property type="term" value="C:plasma membrane"/>
    <property type="evidence" value="ECO:0007669"/>
    <property type="project" value="UniProtKB-SubCell"/>
</dbReference>
<dbReference type="OrthoDB" id="9804822at2"/>
<gene>
    <name evidence="7" type="ORF">DU506_03065</name>
</gene>
<feature type="transmembrane region" description="Helical" evidence="6">
    <location>
        <begin position="189"/>
        <end position="208"/>
    </location>
</feature>